<dbReference type="Gene3D" id="3.40.50.300">
    <property type="entry name" value="P-loop containing nucleotide triphosphate hydrolases"/>
    <property type="match status" value="1"/>
</dbReference>
<protein>
    <submittedName>
        <fullName evidence="6">ATP-binding protein</fullName>
    </submittedName>
</protein>
<reference evidence="6" key="1">
    <citation type="submission" date="2022-08" db="EMBL/GenBank/DDBJ databases">
        <authorList>
            <person name="Deng Y."/>
            <person name="Han X.-F."/>
            <person name="Zhang Y.-Q."/>
        </authorList>
    </citation>
    <scope>NUCLEOTIDE SEQUENCE</scope>
    <source>
        <strain evidence="6">CPCC 203407</strain>
    </source>
</reference>
<dbReference type="SUPFAM" id="SSF52540">
    <property type="entry name" value="P-loop containing nucleoside triphosphate hydrolases"/>
    <property type="match status" value="1"/>
</dbReference>
<keyword evidence="3 6" id="KW-0067">ATP-binding</keyword>
<evidence type="ECO:0000256" key="1">
    <source>
        <dbReference type="ARBA" id="ARBA00006914"/>
    </source>
</evidence>
<name>A0AA41XKB5_9MICO</name>
<gene>
    <name evidence="6" type="ORF">N1028_15265</name>
</gene>
<dbReference type="InterPro" id="IPR003959">
    <property type="entry name" value="ATPase_AAA_core"/>
</dbReference>
<dbReference type="InterPro" id="IPR003593">
    <property type="entry name" value="AAA+_ATPase"/>
</dbReference>
<feature type="compositionally biased region" description="Gly residues" evidence="4">
    <location>
        <begin position="454"/>
        <end position="463"/>
    </location>
</feature>
<evidence type="ECO:0000313" key="7">
    <source>
        <dbReference type="Proteomes" id="UP001165587"/>
    </source>
</evidence>
<dbReference type="GO" id="GO:0005524">
    <property type="term" value="F:ATP binding"/>
    <property type="evidence" value="ECO:0007669"/>
    <property type="project" value="UniProtKB-KW"/>
</dbReference>
<dbReference type="AlphaFoldDB" id="A0AA41XKB5"/>
<comment type="caution">
    <text evidence="6">The sequence shown here is derived from an EMBL/GenBank/DDBJ whole genome shotgun (WGS) entry which is preliminary data.</text>
</comment>
<evidence type="ECO:0000256" key="2">
    <source>
        <dbReference type="ARBA" id="ARBA00022741"/>
    </source>
</evidence>
<evidence type="ECO:0000259" key="5">
    <source>
        <dbReference type="SMART" id="SM00382"/>
    </source>
</evidence>
<organism evidence="6 7">
    <name type="scientific">Herbiconiux oxytropis</name>
    <dbReference type="NCBI Taxonomy" id="2970915"/>
    <lineage>
        <taxon>Bacteria</taxon>
        <taxon>Bacillati</taxon>
        <taxon>Actinomycetota</taxon>
        <taxon>Actinomycetes</taxon>
        <taxon>Micrococcales</taxon>
        <taxon>Microbacteriaceae</taxon>
        <taxon>Herbiconiux</taxon>
    </lineage>
</organism>
<dbReference type="SMART" id="SM00382">
    <property type="entry name" value="AAA"/>
    <property type="match status" value="1"/>
</dbReference>
<dbReference type="CDD" id="cd19481">
    <property type="entry name" value="RecA-like_protease"/>
    <property type="match status" value="1"/>
</dbReference>
<evidence type="ECO:0000256" key="4">
    <source>
        <dbReference type="SAM" id="MobiDB-lite"/>
    </source>
</evidence>
<comment type="similarity">
    <text evidence="1">Belongs to the AAA ATPase family.</text>
</comment>
<evidence type="ECO:0000256" key="3">
    <source>
        <dbReference type="ARBA" id="ARBA00022840"/>
    </source>
</evidence>
<dbReference type="InterPro" id="IPR050221">
    <property type="entry name" value="26S_Proteasome_ATPase"/>
</dbReference>
<dbReference type="PANTHER" id="PTHR23073">
    <property type="entry name" value="26S PROTEASOME REGULATORY SUBUNIT"/>
    <property type="match status" value="1"/>
</dbReference>
<dbReference type="GO" id="GO:0016887">
    <property type="term" value="F:ATP hydrolysis activity"/>
    <property type="evidence" value="ECO:0007669"/>
    <property type="project" value="InterPro"/>
</dbReference>
<accession>A0AA41XKB5</accession>
<dbReference type="Pfam" id="PF00004">
    <property type="entry name" value="AAA"/>
    <property type="match status" value="1"/>
</dbReference>
<keyword evidence="2" id="KW-0547">Nucleotide-binding</keyword>
<feature type="domain" description="AAA+ ATPase" evidence="5">
    <location>
        <begin position="247"/>
        <end position="373"/>
    </location>
</feature>
<dbReference type="RefSeq" id="WP_259530237.1">
    <property type="nucleotide sequence ID" value="NZ_JANLCK010000009.1"/>
</dbReference>
<dbReference type="Gene3D" id="1.10.8.60">
    <property type="match status" value="1"/>
</dbReference>
<keyword evidence="7" id="KW-1185">Reference proteome</keyword>
<dbReference type="InterPro" id="IPR027417">
    <property type="entry name" value="P-loop_NTPase"/>
</dbReference>
<dbReference type="Proteomes" id="UP001165587">
    <property type="component" value="Unassembled WGS sequence"/>
</dbReference>
<evidence type="ECO:0000313" key="6">
    <source>
        <dbReference type="EMBL" id="MCS5727256.1"/>
    </source>
</evidence>
<proteinExistence type="inferred from homology"/>
<feature type="compositionally biased region" description="Polar residues" evidence="4">
    <location>
        <begin position="486"/>
        <end position="495"/>
    </location>
</feature>
<feature type="region of interest" description="Disordered" evidence="4">
    <location>
        <begin position="454"/>
        <end position="495"/>
    </location>
</feature>
<sequence length="495" mass="51974">MDERTQEFVETFRVFLEEVVQTERGGDDGLSPLGELVEAHLGSPVRELPVITHTIAAHRLVDADLALSSLADASGAAPLGVSGGQMRDQCALPELLAGSRFARFAPGPIDYVSVADGPDSVRRVMSFGLVLLHFEGAPVVALQRAAKPERGRAAAALEVLAADPDVAGAFLAEFSRLMLSLSVLRGQVLSFTASEYGNGAAGATFLPRPQVAADDVILAPGVLESVTRHVVGVGEQRERLREAGQHLKRGVLLYGPPGTGKTLTVRHLLSRTPDTTAVLLTGPSIRFITEAAELARAMQPAVVVLEDVDLVAQERGLHGPQPLLFAVLDALDGLDGDADVAFVLTTNRVEMLERALAERPGRVDLAVEVALPDDEARRRLFHRYAQGLPLGADAIDAAADRAAGTTGSFAKELMRRAVLAAAEADRAVTDADLAEALDSLLSAGARLTRSLLGGGGSGSGSGHRQGDGAAAEQPEVRLTAGWTAYSPRSGQTFEP</sequence>
<dbReference type="EMBL" id="JANLCK010000009">
    <property type="protein sequence ID" value="MCS5727256.1"/>
    <property type="molecule type" value="Genomic_DNA"/>
</dbReference>